<dbReference type="SUPFAM" id="SSF64518">
    <property type="entry name" value="Phase 1 flagellin"/>
    <property type="match status" value="1"/>
</dbReference>
<reference evidence="8 9" key="1">
    <citation type="submission" date="2019-07" db="EMBL/GenBank/DDBJ databases">
        <title>Complete Genome Sequence and Methylome Analysis of Arthrobacter luteus NEB113.</title>
        <authorList>
            <person name="Fomenkov A."/>
            <person name="Anton B.P."/>
            <person name="Vincze T."/>
            <person name="Roberts R.J."/>
        </authorList>
    </citation>
    <scope>NUCLEOTIDE SEQUENCE [LARGE SCALE GENOMIC DNA]</scope>
    <source>
        <strain evidence="8 9">NEB113</strain>
    </source>
</reference>
<evidence type="ECO:0000313" key="8">
    <source>
        <dbReference type="EMBL" id="QDP74846.1"/>
    </source>
</evidence>
<dbReference type="Pfam" id="PF00669">
    <property type="entry name" value="Flagellin_N"/>
    <property type="match status" value="1"/>
</dbReference>
<evidence type="ECO:0000259" key="6">
    <source>
        <dbReference type="Pfam" id="PF00700"/>
    </source>
</evidence>
<dbReference type="Proteomes" id="UP000319068">
    <property type="component" value="Chromosome"/>
</dbReference>
<comment type="subcellular location">
    <subcellularLocation>
        <location evidence="4">Secreted</location>
    </subcellularLocation>
    <subcellularLocation>
        <location evidence="4">Bacterial flagellum</location>
    </subcellularLocation>
</comment>
<proteinExistence type="inferred from homology"/>
<evidence type="ECO:0000313" key="9">
    <source>
        <dbReference type="Proteomes" id="UP000319068"/>
    </source>
</evidence>
<dbReference type="PRINTS" id="PR00207">
    <property type="entry name" value="FLAGELLIN"/>
</dbReference>
<dbReference type="Gene3D" id="6.10.10.10">
    <property type="entry name" value="Flagellar export chaperone, C-terminal domain"/>
    <property type="match status" value="1"/>
</dbReference>
<feature type="domain" description="Flagellin N-terminal" evidence="5">
    <location>
        <begin position="5"/>
        <end position="140"/>
    </location>
</feature>
<feature type="domain" description="Flagellin C-terminal" evidence="6">
    <location>
        <begin position="202"/>
        <end position="286"/>
    </location>
</feature>
<reference evidence="7" key="2">
    <citation type="submission" date="2023-03" db="EMBL/GenBank/DDBJ databases">
        <title>Cellulosimicrobium cellulans NBRC 103059.</title>
        <authorList>
            <person name="Ichikawa N."/>
            <person name="Sato H."/>
            <person name="Tonouchi N."/>
        </authorList>
    </citation>
    <scope>NUCLEOTIDE SEQUENCE</scope>
    <source>
        <strain evidence="7">NBRC 103059</strain>
    </source>
</reference>
<evidence type="ECO:0000256" key="3">
    <source>
        <dbReference type="ARBA" id="ARBA00023143"/>
    </source>
</evidence>
<keyword evidence="4" id="KW-0964">Secreted</keyword>
<keyword evidence="9" id="KW-1185">Reference proteome</keyword>
<evidence type="ECO:0000313" key="10">
    <source>
        <dbReference type="Proteomes" id="UP001165168"/>
    </source>
</evidence>
<evidence type="ECO:0000256" key="1">
    <source>
        <dbReference type="ARBA" id="ARBA00005709"/>
    </source>
</evidence>
<dbReference type="AlphaFoldDB" id="A0AAV5P1D3"/>
<evidence type="ECO:0000313" key="7">
    <source>
        <dbReference type="EMBL" id="GLY56133.1"/>
    </source>
</evidence>
<evidence type="ECO:0000256" key="2">
    <source>
        <dbReference type="ARBA" id="ARBA00020110"/>
    </source>
</evidence>
<comment type="similarity">
    <text evidence="1 4">Belongs to the bacterial flagellin family.</text>
</comment>
<name>A0AAV5P1D3_CELCE</name>
<organism evidence="7 10">
    <name type="scientific">Cellulosimicrobium cellulans</name>
    <name type="common">Arthrobacter luteus</name>
    <dbReference type="NCBI Taxonomy" id="1710"/>
    <lineage>
        <taxon>Bacteria</taxon>
        <taxon>Bacillati</taxon>
        <taxon>Actinomycetota</taxon>
        <taxon>Actinomycetes</taxon>
        <taxon>Micrococcales</taxon>
        <taxon>Promicromonosporaceae</taxon>
        <taxon>Cellulosimicrobium</taxon>
    </lineage>
</organism>
<dbReference type="InterPro" id="IPR001029">
    <property type="entry name" value="Flagellin_N"/>
</dbReference>
<dbReference type="PANTHER" id="PTHR42792">
    <property type="entry name" value="FLAGELLIN"/>
    <property type="match status" value="1"/>
</dbReference>
<keyword evidence="7" id="KW-0282">Flagellum</keyword>
<evidence type="ECO:0000256" key="4">
    <source>
        <dbReference type="RuleBase" id="RU362073"/>
    </source>
</evidence>
<dbReference type="Gene3D" id="1.20.1330.10">
    <property type="entry name" value="f41 fragment of flagellin, N-terminal domain"/>
    <property type="match status" value="2"/>
</dbReference>
<dbReference type="GO" id="GO:0009288">
    <property type="term" value="C:bacterial-type flagellum"/>
    <property type="evidence" value="ECO:0007669"/>
    <property type="project" value="UniProtKB-SubCell"/>
</dbReference>
<dbReference type="InterPro" id="IPR042187">
    <property type="entry name" value="Flagellin_C_sub2"/>
</dbReference>
<dbReference type="GO" id="GO:0005198">
    <property type="term" value="F:structural molecule activity"/>
    <property type="evidence" value="ECO:0007669"/>
    <property type="project" value="UniProtKB-UniRule"/>
</dbReference>
<comment type="function">
    <text evidence="4">Flagellin is the subunit protein which polymerizes to form the filaments of bacterial flagella.</text>
</comment>
<dbReference type="Proteomes" id="UP001165168">
    <property type="component" value="Unassembled WGS sequence"/>
</dbReference>
<dbReference type="GO" id="GO:0005576">
    <property type="term" value="C:extracellular region"/>
    <property type="evidence" value="ECO:0007669"/>
    <property type="project" value="UniProtKB-SubCell"/>
</dbReference>
<dbReference type="EMBL" id="BSTG01000001">
    <property type="protein sequence ID" value="GLY56133.1"/>
    <property type="molecule type" value="Genomic_DNA"/>
</dbReference>
<dbReference type="EMBL" id="CP041694">
    <property type="protein sequence ID" value="QDP74846.1"/>
    <property type="molecule type" value="Genomic_DNA"/>
</dbReference>
<protein>
    <recommendedName>
        <fullName evidence="2 4">Flagellin</fullName>
    </recommendedName>
</protein>
<evidence type="ECO:0000259" key="5">
    <source>
        <dbReference type="Pfam" id="PF00669"/>
    </source>
</evidence>
<dbReference type="Pfam" id="PF00700">
    <property type="entry name" value="Flagellin_C"/>
    <property type="match status" value="1"/>
</dbReference>
<sequence>MGLSIVTNVAATTTYRRLATTQREQGASAERLASGLRITTAADDSAGLTTAEGLRAQANGSAVAQRNAADAVAMLQTADGALGGIQGMLQRMRELALQAANDTNGPDARAAMEDELSALAREVSRTHNESAFADQLLLASEPTVTFQVGAEGDAASTIAVQLPRVTWAVSSVLVAGDGDLRVSLTGAGYPELAHMTSRAAVEAIDRAISRVSEERSRMGATINRLDHAARVAGSTGENLRAAESRIRDADLAQELRDGARLNVLAQAGTAMLAQANQAPSSVLQLLGGGS</sequence>
<dbReference type="PANTHER" id="PTHR42792:SF2">
    <property type="entry name" value="FLAGELLIN"/>
    <property type="match status" value="1"/>
</dbReference>
<accession>A0AAV5P1D3</accession>
<dbReference type="RefSeq" id="WP_137281549.1">
    <property type="nucleotide sequence ID" value="NZ_BSTG01000001.1"/>
</dbReference>
<gene>
    <name evidence="7" type="ORF">Ccel01_07350</name>
    <name evidence="8" type="ORF">FOG94_06465</name>
</gene>
<dbReference type="InterPro" id="IPR001492">
    <property type="entry name" value="Flagellin"/>
</dbReference>
<keyword evidence="7" id="KW-0969">Cilium</keyword>
<keyword evidence="3 4" id="KW-0975">Bacterial flagellum</keyword>
<dbReference type="InterPro" id="IPR046358">
    <property type="entry name" value="Flagellin_C"/>
</dbReference>
<keyword evidence="7" id="KW-0966">Cell projection</keyword>